<dbReference type="PROSITE" id="PS51257">
    <property type="entry name" value="PROKAR_LIPOPROTEIN"/>
    <property type="match status" value="1"/>
</dbReference>
<keyword evidence="1" id="KW-0614">Plasmid</keyword>
<gene>
    <name evidence="1" type="ORF">IE4872_PC00325</name>
</gene>
<sequence length="83" mass="8725">MEGHVARTPGLGLAQIFTACIAAAVGGRLPRCLAIEAMWRSSKGKSRSLSAGLPASMTRSRISPLLPVVRLSLYQDGQAGTFI</sequence>
<dbReference type="AlphaFoldDB" id="A0A1L5NR46"/>
<evidence type="ECO:0000313" key="2">
    <source>
        <dbReference type="Proteomes" id="UP000184749"/>
    </source>
</evidence>
<reference evidence="1 2" key="1">
    <citation type="submission" date="2016-09" db="EMBL/GenBank/DDBJ databases">
        <title>The complete genome sequences of Rhizobium gallicum, symbiovars gallicum and phaseoli, symbionts associated to common bean (Phaseolus vulgaris).</title>
        <authorList>
            <person name="Bustos P."/>
            <person name="Santamaria R.I."/>
            <person name="Perez-Carrascal O.M."/>
            <person name="Juarez S."/>
            <person name="Lozano L."/>
            <person name="Martinez-Flores I."/>
            <person name="Martinez-Romero E."/>
            <person name="Cevallos M."/>
            <person name="Romero D."/>
            <person name="Davila G."/>
            <person name="Gonzalez V."/>
        </authorList>
    </citation>
    <scope>NUCLEOTIDE SEQUENCE [LARGE SCALE GENOMIC DNA]</scope>
    <source>
        <strain evidence="1 2">IE4872</strain>
        <plasmid evidence="2">prgalie4872c</plasmid>
    </source>
</reference>
<organism evidence="1 2">
    <name type="scientific">Rhizobium gallicum</name>
    <dbReference type="NCBI Taxonomy" id="56730"/>
    <lineage>
        <taxon>Bacteria</taxon>
        <taxon>Pseudomonadati</taxon>
        <taxon>Pseudomonadota</taxon>
        <taxon>Alphaproteobacteria</taxon>
        <taxon>Hyphomicrobiales</taxon>
        <taxon>Rhizobiaceae</taxon>
        <taxon>Rhizobium/Agrobacterium group</taxon>
        <taxon>Rhizobium</taxon>
    </lineage>
</organism>
<dbReference type="Proteomes" id="UP000184749">
    <property type="component" value="Plasmid pRgalIE4872c"/>
</dbReference>
<geneLocation type="plasmid" evidence="2">
    <name>prgalie4872c</name>
</geneLocation>
<dbReference type="EMBL" id="CP017104">
    <property type="protein sequence ID" value="APO70348.1"/>
    <property type="molecule type" value="Genomic_DNA"/>
</dbReference>
<accession>A0A1L5NR46</accession>
<protein>
    <submittedName>
        <fullName evidence="1">Uncharacterized protein</fullName>
    </submittedName>
</protein>
<name>A0A1L5NR46_9HYPH</name>
<proteinExistence type="predicted"/>
<evidence type="ECO:0000313" key="1">
    <source>
        <dbReference type="EMBL" id="APO70348.1"/>
    </source>
</evidence>